<keyword evidence="3" id="KW-0731">Sigma factor</keyword>
<dbReference type="AlphaFoldDB" id="A0A5J6ZD53"/>
<dbReference type="SUPFAM" id="SSF88946">
    <property type="entry name" value="Sigma2 domain of RNA polymerase sigma factors"/>
    <property type="match status" value="1"/>
</dbReference>
<feature type="domain" description="RNA polymerase sigma factor 70 region 4 type 2" evidence="7">
    <location>
        <begin position="139"/>
        <end position="189"/>
    </location>
</feature>
<organism evidence="8 9">
    <name type="scientific">Corynebacterium urogenitale</name>
    <dbReference type="NCBI Taxonomy" id="2487892"/>
    <lineage>
        <taxon>Bacteria</taxon>
        <taxon>Bacillati</taxon>
        <taxon>Actinomycetota</taxon>
        <taxon>Actinomycetes</taxon>
        <taxon>Mycobacteriales</taxon>
        <taxon>Corynebacteriaceae</taxon>
        <taxon>Corynebacterium</taxon>
    </lineage>
</organism>
<protein>
    <submittedName>
        <fullName evidence="8">ECF RNA polymerase sigma factor SigM</fullName>
    </submittedName>
</protein>
<dbReference type="Pfam" id="PF04542">
    <property type="entry name" value="Sigma70_r2"/>
    <property type="match status" value="1"/>
</dbReference>
<dbReference type="SUPFAM" id="SSF88659">
    <property type="entry name" value="Sigma3 and sigma4 domains of RNA polymerase sigma factors"/>
    <property type="match status" value="1"/>
</dbReference>
<dbReference type="InterPro" id="IPR013324">
    <property type="entry name" value="RNA_pol_sigma_r3/r4-like"/>
</dbReference>
<evidence type="ECO:0000313" key="8">
    <source>
        <dbReference type="EMBL" id="QFQ03429.1"/>
    </source>
</evidence>
<evidence type="ECO:0000256" key="2">
    <source>
        <dbReference type="ARBA" id="ARBA00023015"/>
    </source>
</evidence>
<evidence type="ECO:0000256" key="3">
    <source>
        <dbReference type="ARBA" id="ARBA00023082"/>
    </source>
</evidence>
<dbReference type="GO" id="GO:0003677">
    <property type="term" value="F:DNA binding"/>
    <property type="evidence" value="ECO:0007669"/>
    <property type="project" value="UniProtKB-KW"/>
</dbReference>
<proteinExistence type="inferred from homology"/>
<accession>A0A5J6ZD53</accession>
<dbReference type="InterPro" id="IPR007627">
    <property type="entry name" value="RNA_pol_sigma70_r2"/>
</dbReference>
<feature type="domain" description="RNA polymerase sigma-70 region 2" evidence="6">
    <location>
        <begin position="41"/>
        <end position="110"/>
    </location>
</feature>
<dbReference type="InterPro" id="IPR014284">
    <property type="entry name" value="RNA_pol_sigma-70_dom"/>
</dbReference>
<dbReference type="CDD" id="cd06171">
    <property type="entry name" value="Sigma70_r4"/>
    <property type="match status" value="1"/>
</dbReference>
<name>A0A5J6ZD53_9CORY</name>
<evidence type="ECO:0000256" key="4">
    <source>
        <dbReference type="ARBA" id="ARBA00023125"/>
    </source>
</evidence>
<gene>
    <name evidence="8" type="primary">sigM</name>
    <name evidence="8" type="ORF">CUROG_10485</name>
</gene>
<dbReference type="EMBL" id="CP045032">
    <property type="protein sequence ID" value="QFQ03429.1"/>
    <property type="molecule type" value="Genomic_DNA"/>
</dbReference>
<evidence type="ECO:0000256" key="1">
    <source>
        <dbReference type="ARBA" id="ARBA00010641"/>
    </source>
</evidence>
<dbReference type="PANTHER" id="PTHR43133">
    <property type="entry name" value="RNA POLYMERASE ECF-TYPE SIGMA FACTO"/>
    <property type="match status" value="1"/>
</dbReference>
<evidence type="ECO:0000259" key="7">
    <source>
        <dbReference type="Pfam" id="PF08281"/>
    </source>
</evidence>
<dbReference type="RefSeq" id="WP_161595759.1">
    <property type="nucleotide sequence ID" value="NZ_CP045032.1"/>
</dbReference>
<dbReference type="InterPro" id="IPR013249">
    <property type="entry name" value="RNA_pol_sigma70_r4_t2"/>
</dbReference>
<dbReference type="Pfam" id="PF08281">
    <property type="entry name" value="Sigma70_r4_2"/>
    <property type="match status" value="1"/>
</dbReference>
<reference evidence="9" key="1">
    <citation type="submission" date="2019-10" db="EMBL/GenBank/DDBJ databases">
        <title>Complete genome sequence of Corynebacterium urogenitalis DSM 108747, isolated from the genital tract of a cow.</title>
        <authorList>
            <person name="Ruckert C."/>
            <person name="Ballas P."/>
            <person name="Wagener K."/>
            <person name="Drillich M."/>
            <person name="Kaempfer P."/>
            <person name="Busse H.-J."/>
            <person name="Ehling-Schulz M."/>
        </authorList>
    </citation>
    <scope>NUCLEOTIDE SEQUENCE [LARGE SCALE GENOMIC DNA]</scope>
    <source>
        <strain evidence="9">LMM 1652</strain>
    </source>
</reference>
<dbReference type="Gene3D" id="1.10.10.10">
    <property type="entry name" value="Winged helix-like DNA-binding domain superfamily/Winged helix DNA-binding domain"/>
    <property type="match status" value="1"/>
</dbReference>
<comment type="similarity">
    <text evidence="1">Belongs to the sigma-70 factor family. ECF subfamily.</text>
</comment>
<evidence type="ECO:0000259" key="6">
    <source>
        <dbReference type="Pfam" id="PF04542"/>
    </source>
</evidence>
<dbReference type="GO" id="GO:0006352">
    <property type="term" value="P:DNA-templated transcription initiation"/>
    <property type="evidence" value="ECO:0007669"/>
    <property type="project" value="InterPro"/>
</dbReference>
<dbReference type="InterPro" id="IPR036388">
    <property type="entry name" value="WH-like_DNA-bd_sf"/>
</dbReference>
<keyword evidence="5" id="KW-0804">Transcription</keyword>
<dbReference type="Proteomes" id="UP000326711">
    <property type="component" value="Chromosome"/>
</dbReference>
<dbReference type="Gene3D" id="1.10.1740.10">
    <property type="match status" value="1"/>
</dbReference>
<sequence>MTITASGDRACGLATSDSTEVDDATLLHNHIRGDRQAFATLIQRHRRLLWRAIRHVGITCEEEGREVMQEALLKIHRHAPQWKGNAKVGTWLYSITRNTALSHLRSQSRRGEPDNVEFEERMRCIATKGWKEDATVLRVDLHRLLDRVATELKEVLLLTCVQGLSESEVGERLGIPVGTVKSRKSRARRVMRSLLQEEWGIGTQMAA</sequence>
<dbReference type="KEGG" id="cuo:CUROG_10485"/>
<evidence type="ECO:0000256" key="5">
    <source>
        <dbReference type="ARBA" id="ARBA00023163"/>
    </source>
</evidence>
<keyword evidence="4" id="KW-0238">DNA-binding</keyword>
<keyword evidence="2" id="KW-0805">Transcription regulation</keyword>
<dbReference type="InterPro" id="IPR013325">
    <property type="entry name" value="RNA_pol_sigma_r2"/>
</dbReference>
<evidence type="ECO:0000313" key="9">
    <source>
        <dbReference type="Proteomes" id="UP000326711"/>
    </source>
</evidence>
<keyword evidence="9" id="KW-1185">Reference proteome</keyword>
<dbReference type="InterPro" id="IPR039425">
    <property type="entry name" value="RNA_pol_sigma-70-like"/>
</dbReference>
<dbReference type="GO" id="GO:0016987">
    <property type="term" value="F:sigma factor activity"/>
    <property type="evidence" value="ECO:0007669"/>
    <property type="project" value="UniProtKB-KW"/>
</dbReference>
<dbReference type="PANTHER" id="PTHR43133:SF51">
    <property type="entry name" value="RNA POLYMERASE SIGMA FACTOR"/>
    <property type="match status" value="1"/>
</dbReference>
<dbReference type="NCBIfam" id="TIGR02937">
    <property type="entry name" value="sigma70-ECF"/>
    <property type="match status" value="1"/>
</dbReference>